<dbReference type="Pfam" id="PF16259">
    <property type="entry name" value="DUF4913"/>
    <property type="match status" value="1"/>
</dbReference>
<comment type="caution">
    <text evidence="2">The sequence shown here is derived from an EMBL/GenBank/DDBJ whole genome shotgun (WGS) entry which is preliminary data.</text>
</comment>
<evidence type="ECO:0000313" key="2">
    <source>
        <dbReference type="EMBL" id="RMI46739.1"/>
    </source>
</evidence>
<dbReference type="Proteomes" id="UP000278673">
    <property type="component" value="Unassembled WGS sequence"/>
</dbReference>
<reference evidence="2 3" key="1">
    <citation type="submission" date="2018-10" db="EMBL/GenBank/DDBJ databases">
        <title>Isolation, diversity and antifungal activity of actinobacteria from wheat.</title>
        <authorList>
            <person name="Han C."/>
        </authorList>
    </citation>
    <scope>NUCLEOTIDE SEQUENCE [LARGE SCALE GENOMIC DNA]</scope>
    <source>
        <strain evidence="2 3">NEAU-YY642</strain>
    </source>
</reference>
<dbReference type="RefSeq" id="WP_122181740.1">
    <property type="nucleotide sequence ID" value="NZ_RFFJ01000001.1"/>
</dbReference>
<dbReference type="InterPro" id="IPR032584">
    <property type="entry name" value="DUF4913"/>
</dbReference>
<feature type="compositionally biased region" description="Basic and acidic residues" evidence="1">
    <location>
        <begin position="37"/>
        <end position="48"/>
    </location>
</feature>
<protein>
    <submittedName>
        <fullName evidence="2">DUF4913 domain-containing protein</fullName>
    </submittedName>
</protein>
<proteinExistence type="predicted"/>
<keyword evidence="3" id="KW-1185">Reference proteome</keyword>
<dbReference type="AlphaFoldDB" id="A0A3M2MB47"/>
<feature type="region of interest" description="Disordered" evidence="1">
    <location>
        <begin position="195"/>
        <end position="220"/>
    </location>
</feature>
<feature type="region of interest" description="Disordered" evidence="1">
    <location>
        <begin position="65"/>
        <end position="86"/>
    </location>
</feature>
<feature type="compositionally biased region" description="Acidic residues" evidence="1">
    <location>
        <begin position="68"/>
        <end position="82"/>
    </location>
</feature>
<evidence type="ECO:0000313" key="3">
    <source>
        <dbReference type="Proteomes" id="UP000278673"/>
    </source>
</evidence>
<feature type="compositionally biased region" description="Polar residues" evidence="1">
    <location>
        <begin position="1"/>
        <end position="14"/>
    </location>
</feature>
<organism evidence="2 3">
    <name type="scientific">Streptomyces triticirhizae</name>
    <dbReference type="NCBI Taxonomy" id="2483353"/>
    <lineage>
        <taxon>Bacteria</taxon>
        <taxon>Bacillati</taxon>
        <taxon>Actinomycetota</taxon>
        <taxon>Actinomycetes</taxon>
        <taxon>Kitasatosporales</taxon>
        <taxon>Streptomycetaceae</taxon>
        <taxon>Streptomyces</taxon>
    </lineage>
</organism>
<accession>A0A3M2MB47</accession>
<sequence length="220" mass="24570">MTDSPEPTTPNQLTLREAAPPPQEPAAPEQVDEPEQVEEHLPEPIRLDPADLATHLARLSNVFNNPAEDNELDPLEDLDDELPQPARPGGAGFILLKHGRARERELARLVRWVDDILLPNYGREISTPVPWCPWWPQHPEAVARLHALWAAWRQHIARDAGPSGPAIWHRDFLDHTMAQLRSAMGPFAACMTHPHRPAHRLLPPPPNTNTDDPGVPNAEA</sequence>
<name>A0A3M2MB47_9ACTN</name>
<feature type="region of interest" description="Disordered" evidence="1">
    <location>
        <begin position="1"/>
        <end position="48"/>
    </location>
</feature>
<dbReference type="EMBL" id="RFFJ01000001">
    <property type="protein sequence ID" value="RMI46739.1"/>
    <property type="molecule type" value="Genomic_DNA"/>
</dbReference>
<evidence type="ECO:0000256" key="1">
    <source>
        <dbReference type="SAM" id="MobiDB-lite"/>
    </source>
</evidence>
<gene>
    <name evidence="2" type="ORF">EBN88_00460</name>
</gene>